<dbReference type="PROSITE" id="PS51450">
    <property type="entry name" value="LRR"/>
    <property type="match status" value="3"/>
</dbReference>
<dbReference type="AlphaFoldDB" id="A0A645GXU1"/>
<accession>A0A645GXU1</accession>
<evidence type="ECO:0008006" key="4">
    <source>
        <dbReference type="Google" id="ProtNLM"/>
    </source>
</evidence>
<comment type="caution">
    <text evidence="3">The sequence shown here is derived from an EMBL/GenBank/DDBJ whole genome shotgun (WGS) entry which is preliminary data.</text>
</comment>
<reference evidence="3" key="1">
    <citation type="submission" date="2019-08" db="EMBL/GenBank/DDBJ databases">
        <authorList>
            <person name="Kucharzyk K."/>
            <person name="Murdoch R.W."/>
            <person name="Higgins S."/>
            <person name="Loffler F."/>
        </authorList>
    </citation>
    <scope>NUCLEOTIDE SEQUENCE</scope>
</reference>
<proteinExistence type="predicted"/>
<keyword evidence="1" id="KW-0433">Leucine-rich repeat</keyword>
<dbReference type="InterPro" id="IPR025875">
    <property type="entry name" value="Leu-rich_rpt_4"/>
</dbReference>
<dbReference type="Gene3D" id="3.80.10.10">
    <property type="entry name" value="Ribonuclease Inhibitor"/>
    <property type="match status" value="1"/>
</dbReference>
<dbReference type="Pfam" id="PF12799">
    <property type="entry name" value="LRR_4"/>
    <property type="match status" value="1"/>
</dbReference>
<evidence type="ECO:0000256" key="2">
    <source>
        <dbReference type="ARBA" id="ARBA00022737"/>
    </source>
</evidence>
<dbReference type="InterPro" id="IPR001611">
    <property type="entry name" value="Leu-rich_rpt"/>
</dbReference>
<dbReference type="PANTHER" id="PTHR46652:SF3">
    <property type="entry name" value="LEUCINE-RICH REPEAT-CONTAINING PROTEIN 9"/>
    <property type="match status" value="1"/>
</dbReference>
<dbReference type="PROSITE" id="PS51257">
    <property type="entry name" value="PROKAR_LIPOPROTEIN"/>
    <property type="match status" value="1"/>
</dbReference>
<evidence type="ECO:0000256" key="1">
    <source>
        <dbReference type="ARBA" id="ARBA00022614"/>
    </source>
</evidence>
<dbReference type="InterPro" id="IPR050836">
    <property type="entry name" value="SDS22/Internalin_LRR"/>
</dbReference>
<gene>
    <name evidence="3" type="ORF">SDC9_178539</name>
</gene>
<organism evidence="3">
    <name type="scientific">bioreactor metagenome</name>
    <dbReference type="NCBI Taxonomy" id="1076179"/>
    <lineage>
        <taxon>unclassified sequences</taxon>
        <taxon>metagenomes</taxon>
        <taxon>ecological metagenomes</taxon>
    </lineage>
</organism>
<dbReference type="PANTHER" id="PTHR46652">
    <property type="entry name" value="LEUCINE-RICH REPEAT AND IQ DOMAIN-CONTAINING PROTEIN 1-RELATED"/>
    <property type="match status" value="1"/>
</dbReference>
<dbReference type="SUPFAM" id="SSF52058">
    <property type="entry name" value="L domain-like"/>
    <property type="match status" value="1"/>
</dbReference>
<evidence type="ECO:0000313" key="3">
    <source>
        <dbReference type="EMBL" id="MPN31066.1"/>
    </source>
</evidence>
<dbReference type="EMBL" id="VSSQ01082446">
    <property type="protein sequence ID" value="MPN31066.1"/>
    <property type="molecule type" value="Genomic_DNA"/>
</dbReference>
<sequence>MAALAAKFPKIKFSWMIHFAAYSCRTDANMLKASKPFYGFSSDVADILKYCTDLVYLDIGHNKLTNLSFLANMKHLKVLIAAISYNITDISAVANCTELEYLELFSNRIADVSPLSALTQLKHLNICNNRITDASPLYSLQNLERLWIANNPLSDEQKAALVKQLPNCEVNLTTHNPTAEGWSKGERYDLLSKQFHYGSPIIYERFGTFNHP</sequence>
<keyword evidence="2" id="KW-0677">Repeat</keyword>
<name>A0A645GXU1_9ZZZZ</name>
<protein>
    <recommendedName>
        <fullName evidence="4">Internalin-A</fullName>
    </recommendedName>
</protein>
<dbReference type="InterPro" id="IPR032675">
    <property type="entry name" value="LRR_dom_sf"/>
</dbReference>